<accession>A0A9D9NC55</accession>
<gene>
    <name evidence="5" type="ORF">IAB99_08255</name>
</gene>
<keyword evidence="3" id="KW-0472">Membrane</keyword>
<dbReference type="SUPFAM" id="SSF53254">
    <property type="entry name" value="Phosphoglycerate mutase-like"/>
    <property type="match status" value="1"/>
</dbReference>
<dbReference type="AlphaFoldDB" id="A0A9D9NC55"/>
<feature type="signal peptide" evidence="4">
    <location>
        <begin position="1"/>
        <end position="23"/>
    </location>
</feature>
<reference evidence="5" key="1">
    <citation type="submission" date="2020-10" db="EMBL/GenBank/DDBJ databases">
        <authorList>
            <person name="Gilroy R."/>
        </authorList>
    </citation>
    <scope>NUCLEOTIDE SEQUENCE</scope>
    <source>
        <strain evidence="5">B1-15692</strain>
    </source>
</reference>
<evidence type="ECO:0000256" key="4">
    <source>
        <dbReference type="SAM" id="SignalP"/>
    </source>
</evidence>
<dbReference type="GO" id="GO:0016020">
    <property type="term" value="C:membrane"/>
    <property type="evidence" value="ECO:0007669"/>
    <property type="project" value="UniProtKB-SubCell"/>
</dbReference>
<reference evidence="5" key="2">
    <citation type="journal article" date="2021" name="PeerJ">
        <title>Extensive microbial diversity within the chicken gut microbiome revealed by metagenomics and culture.</title>
        <authorList>
            <person name="Gilroy R."/>
            <person name="Ravi A."/>
            <person name="Getino M."/>
            <person name="Pursley I."/>
            <person name="Horton D.L."/>
            <person name="Alikhan N.F."/>
            <person name="Baker D."/>
            <person name="Gharbi K."/>
            <person name="Hall N."/>
            <person name="Watson M."/>
            <person name="Adriaenssens E.M."/>
            <person name="Foster-Nyarko E."/>
            <person name="Jarju S."/>
            <person name="Secka A."/>
            <person name="Antonio M."/>
            <person name="Oren A."/>
            <person name="Chaudhuri R.R."/>
            <person name="La Ragione R."/>
            <person name="Hildebrand F."/>
            <person name="Pallen M.J."/>
        </authorList>
    </citation>
    <scope>NUCLEOTIDE SEQUENCE</scope>
    <source>
        <strain evidence="5">B1-15692</strain>
    </source>
</reference>
<dbReference type="InterPro" id="IPR029033">
    <property type="entry name" value="His_PPase_superfam"/>
</dbReference>
<evidence type="ECO:0000256" key="1">
    <source>
        <dbReference type="ARBA" id="ARBA00004370"/>
    </source>
</evidence>
<evidence type="ECO:0000313" key="5">
    <source>
        <dbReference type="EMBL" id="MBO8467735.1"/>
    </source>
</evidence>
<evidence type="ECO:0000256" key="3">
    <source>
        <dbReference type="ARBA" id="ARBA00023136"/>
    </source>
</evidence>
<name>A0A9D9NC55_9BACT</name>
<sequence>MMIARIVRNAAIFLAALYPCTIAAQMPESEILKNIGNMSGIYTVYPDVHHLRTPAPEGYSPFYISHLGRHGSRWHSSHLNYERTLEKLEQGRSEGKTTPLGDEVYSLVKILAEDARGRYGELSPRGVAEHRHIAERMYLSYPEVFSTDHGRICRIEAYSSNVVRCVLSMAASNERLKELNPEIIIERSSSQRNMDMIFNRPECMKIAKEISKEKNAAYRKCCNPDRLLGELFTDYGFIPEDRRWEMLYDMYMLASICRDVDYLGIDLFRYLTPEEVFGIWSVKNGIMYLQSGPSARFGKRALSDAEPSLRHIISCADDALSSGRVAATLRYGHDQNVIPLAALMGLDGCDTVESDMSKVHDAWCDFIISPMACNIQMVFFRKEGSDDILVKILLNEKETKVSGLSTDCFPYYHWTGLRSYLLSRIEECL</sequence>
<organism evidence="5 6">
    <name type="scientific">Candidatus Cryptobacteroides faecipullorum</name>
    <dbReference type="NCBI Taxonomy" id="2840764"/>
    <lineage>
        <taxon>Bacteria</taxon>
        <taxon>Pseudomonadati</taxon>
        <taxon>Bacteroidota</taxon>
        <taxon>Bacteroidia</taxon>
        <taxon>Bacteroidales</taxon>
        <taxon>Candidatus Cryptobacteroides</taxon>
    </lineage>
</organism>
<comment type="subcellular location">
    <subcellularLocation>
        <location evidence="1">Membrane</location>
    </subcellularLocation>
</comment>
<evidence type="ECO:0000313" key="6">
    <source>
        <dbReference type="Proteomes" id="UP000823660"/>
    </source>
</evidence>
<feature type="chain" id="PRO_5039545458" evidence="4">
    <location>
        <begin position="24"/>
        <end position="429"/>
    </location>
</feature>
<proteinExistence type="predicted"/>
<dbReference type="PANTHER" id="PTHR20963">
    <property type="entry name" value="MULTIPLE INOSITOL POLYPHOSPHATE PHOSPHATASE-RELATED"/>
    <property type="match status" value="1"/>
</dbReference>
<comment type="caution">
    <text evidence="5">The sequence shown here is derived from an EMBL/GenBank/DDBJ whole genome shotgun (WGS) entry which is preliminary data.</text>
</comment>
<dbReference type="EMBL" id="JADIMH010000051">
    <property type="protein sequence ID" value="MBO8467735.1"/>
    <property type="molecule type" value="Genomic_DNA"/>
</dbReference>
<keyword evidence="2 4" id="KW-0732">Signal</keyword>
<dbReference type="Proteomes" id="UP000823660">
    <property type="component" value="Unassembled WGS sequence"/>
</dbReference>
<evidence type="ECO:0000256" key="2">
    <source>
        <dbReference type="ARBA" id="ARBA00022729"/>
    </source>
</evidence>
<dbReference type="Gene3D" id="3.40.50.1240">
    <property type="entry name" value="Phosphoglycerate mutase-like"/>
    <property type="match status" value="1"/>
</dbReference>
<dbReference type="PANTHER" id="PTHR20963:SF8">
    <property type="entry name" value="MULTIPLE INOSITOL POLYPHOSPHATE PHOSPHATASE 1"/>
    <property type="match status" value="1"/>
</dbReference>
<protein>
    <submittedName>
        <fullName evidence="5">Histidine-type phosphatase</fullName>
    </submittedName>
</protein>